<evidence type="ECO:0000313" key="2">
    <source>
        <dbReference type="Proteomes" id="UP000030661"/>
    </source>
</evidence>
<dbReference type="STRING" id="1499967.U27_02176"/>
<dbReference type="Proteomes" id="UP000030661">
    <property type="component" value="Unassembled WGS sequence"/>
</dbReference>
<accession>A0A0S6W6Q8</accession>
<dbReference type="HOGENOM" id="CLU_3077092_0_0_0"/>
<name>A0A0S6W6Q8_VECG1</name>
<sequence length="52" mass="6232">MVFTQVQRQHCTPLQFMLVCIKRLARMLAKSTSFCQRIFQEILLFLFFIASF</sequence>
<keyword evidence="2" id="KW-1185">Reference proteome</keyword>
<dbReference type="EMBL" id="DF820463">
    <property type="protein sequence ID" value="GAK55344.1"/>
    <property type="molecule type" value="Genomic_DNA"/>
</dbReference>
<proteinExistence type="predicted"/>
<organism evidence="1">
    <name type="scientific">Vecturithrix granuli</name>
    <dbReference type="NCBI Taxonomy" id="1499967"/>
    <lineage>
        <taxon>Bacteria</taxon>
        <taxon>Candidatus Moduliflexota</taxon>
        <taxon>Candidatus Vecturitrichia</taxon>
        <taxon>Candidatus Vecturitrichales</taxon>
        <taxon>Candidatus Vecturitrichaceae</taxon>
        <taxon>Candidatus Vecturithrix</taxon>
    </lineage>
</organism>
<evidence type="ECO:0000313" key="1">
    <source>
        <dbReference type="EMBL" id="GAK55344.1"/>
    </source>
</evidence>
<reference evidence="1" key="1">
    <citation type="journal article" date="2015" name="PeerJ">
        <title>First genomic representation of candidate bacterial phylum KSB3 points to enhanced environmental sensing as a trigger of wastewater bulking.</title>
        <authorList>
            <person name="Sekiguchi Y."/>
            <person name="Ohashi A."/>
            <person name="Parks D.H."/>
            <person name="Yamauchi T."/>
            <person name="Tyson G.W."/>
            <person name="Hugenholtz P."/>
        </authorList>
    </citation>
    <scope>NUCLEOTIDE SEQUENCE [LARGE SCALE GENOMIC DNA]</scope>
</reference>
<protein>
    <submittedName>
        <fullName evidence="1">Uncharacterized protein</fullName>
    </submittedName>
</protein>
<dbReference type="AlphaFoldDB" id="A0A0S6W6Q8"/>
<gene>
    <name evidence="1" type="ORF">U27_02176</name>
</gene>